<sequence>MKNLTTKILIVASIMVHSMAQAQFREGESFVSGSFYLNAYDSKAKNFDSHNKRYSHNINVSVGKFKSSTFATGWGFNHGLVHQKLRNFNVDPKPIQSLSFGVNRFWEFYKPLNDKFALYARPSAGVTYAVKNEVEFNNNVIVRELHGNVFSLDLGVSAGIAWRVAPKWAIYGSFAFLSPINVSYGFGYSKQTANPLPDGQYAKSDSRALSYRFAPDLSSGSIGLGFRYFYGMK</sequence>
<evidence type="ECO:0000256" key="1">
    <source>
        <dbReference type="SAM" id="SignalP"/>
    </source>
</evidence>
<evidence type="ECO:0000313" key="3">
    <source>
        <dbReference type="Proteomes" id="UP000002011"/>
    </source>
</evidence>
<dbReference type="AlphaFoldDB" id="C6W6N5"/>
<organism evidence="2 3">
    <name type="scientific">Dyadobacter fermentans (strain ATCC 700827 / DSM 18053 / CIP 107007 / KCTC 52180 / NS114)</name>
    <dbReference type="NCBI Taxonomy" id="471854"/>
    <lineage>
        <taxon>Bacteria</taxon>
        <taxon>Pseudomonadati</taxon>
        <taxon>Bacteroidota</taxon>
        <taxon>Cytophagia</taxon>
        <taxon>Cytophagales</taxon>
        <taxon>Spirosomataceae</taxon>
        <taxon>Dyadobacter</taxon>
    </lineage>
</organism>
<keyword evidence="3" id="KW-1185">Reference proteome</keyword>
<feature type="chain" id="PRO_5002972323" description="Outer membrane protein beta-barrel domain-containing protein" evidence="1">
    <location>
        <begin position="23"/>
        <end position="233"/>
    </location>
</feature>
<dbReference type="KEGG" id="dfe:Dfer_4895"/>
<keyword evidence="1" id="KW-0732">Signal</keyword>
<accession>C6W6N5</accession>
<dbReference type="HOGENOM" id="CLU_1188451_0_0_10"/>
<proteinExistence type="predicted"/>
<evidence type="ECO:0000313" key="2">
    <source>
        <dbReference type="EMBL" id="ACT96096.1"/>
    </source>
</evidence>
<dbReference type="RefSeq" id="WP_015814337.1">
    <property type="nucleotide sequence ID" value="NC_013037.1"/>
</dbReference>
<dbReference type="eggNOG" id="ENOG502ZY3N">
    <property type="taxonomic scope" value="Bacteria"/>
</dbReference>
<dbReference type="STRING" id="471854.Dfer_4895"/>
<dbReference type="Proteomes" id="UP000002011">
    <property type="component" value="Chromosome"/>
</dbReference>
<dbReference type="OrthoDB" id="949623at2"/>
<protein>
    <recommendedName>
        <fullName evidence="4">Outer membrane protein beta-barrel domain-containing protein</fullName>
    </recommendedName>
</protein>
<name>C6W6N5_DYAFD</name>
<reference evidence="2 3" key="1">
    <citation type="journal article" date="2009" name="Stand. Genomic Sci.">
        <title>Complete genome sequence of Dyadobacter fermentans type strain (NS114).</title>
        <authorList>
            <person name="Lang E."/>
            <person name="Lapidus A."/>
            <person name="Chertkov O."/>
            <person name="Brettin T."/>
            <person name="Detter J.C."/>
            <person name="Han C."/>
            <person name="Copeland A."/>
            <person name="Glavina Del Rio T."/>
            <person name="Nolan M."/>
            <person name="Chen F."/>
            <person name="Lucas S."/>
            <person name="Tice H."/>
            <person name="Cheng J.F."/>
            <person name="Land M."/>
            <person name="Hauser L."/>
            <person name="Chang Y.J."/>
            <person name="Jeffries C.D."/>
            <person name="Kopitz M."/>
            <person name="Bruce D."/>
            <person name="Goodwin L."/>
            <person name="Pitluck S."/>
            <person name="Ovchinnikova G."/>
            <person name="Pati A."/>
            <person name="Ivanova N."/>
            <person name="Mavrommatis K."/>
            <person name="Chen A."/>
            <person name="Palaniappan K."/>
            <person name="Chain P."/>
            <person name="Bristow J."/>
            <person name="Eisen J.A."/>
            <person name="Markowitz V."/>
            <person name="Hugenholtz P."/>
            <person name="Goker M."/>
            <person name="Rohde M."/>
            <person name="Kyrpides N.C."/>
            <person name="Klenk H.P."/>
        </authorList>
    </citation>
    <scope>NUCLEOTIDE SEQUENCE [LARGE SCALE GENOMIC DNA]</scope>
    <source>
        <strain evidence="3">ATCC 700827 / DSM 18053 / CIP 107007 / KCTC 52180 / NS114</strain>
    </source>
</reference>
<feature type="signal peptide" evidence="1">
    <location>
        <begin position="1"/>
        <end position="22"/>
    </location>
</feature>
<gene>
    <name evidence="2" type="ordered locus">Dfer_4895</name>
</gene>
<dbReference type="EMBL" id="CP001619">
    <property type="protein sequence ID" value="ACT96096.1"/>
    <property type="molecule type" value="Genomic_DNA"/>
</dbReference>
<evidence type="ECO:0008006" key="4">
    <source>
        <dbReference type="Google" id="ProtNLM"/>
    </source>
</evidence>